<evidence type="ECO:0000313" key="2">
    <source>
        <dbReference type="EMBL" id="CAF4419921.1"/>
    </source>
</evidence>
<accession>A0A815XKE9</accession>
<feature type="non-terminal residue" evidence="1">
    <location>
        <position position="46"/>
    </location>
</feature>
<dbReference type="EMBL" id="CAJNOQ010028066">
    <property type="protein sequence ID" value="CAF1558569.1"/>
    <property type="molecule type" value="Genomic_DNA"/>
</dbReference>
<sequence>MVKTQCSKKPQECNACETEEPIILETFNANVKSQLPPIMQYSIARQ</sequence>
<organism evidence="1 3">
    <name type="scientific">Didymodactylos carnosus</name>
    <dbReference type="NCBI Taxonomy" id="1234261"/>
    <lineage>
        <taxon>Eukaryota</taxon>
        <taxon>Metazoa</taxon>
        <taxon>Spiralia</taxon>
        <taxon>Gnathifera</taxon>
        <taxon>Rotifera</taxon>
        <taxon>Eurotatoria</taxon>
        <taxon>Bdelloidea</taxon>
        <taxon>Philodinida</taxon>
        <taxon>Philodinidae</taxon>
        <taxon>Didymodactylos</taxon>
    </lineage>
</organism>
<protein>
    <submittedName>
        <fullName evidence="1">Uncharacterized protein</fullName>
    </submittedName>
</protein>
<gene>
    <name evidence="1" type="ORF">GPM918_LOCUS39624</name>
    <name evidence="2" type="ORF">SRO942_LOCUS40514</name>
</gene>
<reference evidence="1" key="1">
    <citation type="submission" date="2021-02" db="EMBL/GenBank/DDBJ databases">
        <authorList>
            <person name="Nowell W R."/>
        </authorList>
    </citation>
    <scope>NUCLEOTIDE SEQUENCE</scope>
</reference>
<dbReference type="AlphaFoldDB" id="A0A815XKE9"/>
<dbReference type="Proteomes" id="UP000681722">
    <property type="component" value="Unassembled WGS sequence"/>
</dbReference>
<keyword evidence="3" id="KW-1185">Reference proteome</keyword>
<evidence type="ECO:0000313" key="3">
    <source>
        <dbReference type="Proteomes" id="UP000663829"/>
    </source>
</evidence>
<evidence type="ECO:0000313" key="1">
    <source>
        <dbReference type="EMBL" id="CAF1558569.1"/>
    </source>
</evidence>
<dbReference type="EMBL" id="CAJOBC010093802">
    <property type="protein sequence ID" value="CAF4419921.1"/>
    <property type="molecule type" value="Genomic_DNA"/>
</dbReference>
<comment type="caution">
    <text evidence="1">The sequence shown here is derived from an EMBL/GenBank/DDBJ whole genome shotgun (WGS) entry which is preliminary data.</text>
</comment>
<name>A0A815XKE9_9BILA</name>
<dbReference type="Proteomes" id="UP000663829">
    <property type="component" value="Unassembled WGS sequence"/>
</dbReference>
<proteinExistence type="predicted"/>